<evidence type="ECO:0000313" key="1">
    <source>
        <dbReference type="EMBL" id="MPC32520.1"/>
    </source>
</evidence>
<dbReference type="AlphaFoldDB" id="A0A5B7EDZ1"/>
<organism evidence="1 2">
    <name type="scientific">Portunus trituberculatus</name>
    <name type="common">Swimming crab</name>
    <name type="synonym">Neptunus trituberculatus</name>
    <dbReference type="NCBI Taxonomy" id="210409"/>
    <lineage>
        <taxon>Eukaryota</taxon>
        <taxon>Metazoa</taxon>
        <taxon>Ecdysozoa</taxon>
        <taxon>Arthropoda</taxon>
        <taxon>Crustacea</taxon>
        <taxon>Multicrustacea</taxon>
        <taxon>Malacostraca</taxon>
        <taxon>Eumalacostraca</taxon>
        <taxon>Eucarida</taxon>
        <taxon>Decapoda</taxon>
        <taxon>Pleocyemata</taxon>
        <taxon>Brachyura</taxon>
        <taxon>Eubrachyura</taxon>
        <taxon>Portunoidea</taxon>
        <taxon>Portunidae</taxon>
        <taxon>Portuninae</taxon>
        <taxon>Portunus</taxon>
    </lineage>
</organism>
<protein>
    <submittedName>
        <fullName evidence="1">Uncharacterized protein</fullName>
    </submittedName>
</protein>
<sequence>MKTIPCGNIMSNYYGIFTWRFVMQSCDIFAATPMQAYVQVQYLHNTPAQHMTSQTVQGNTAGTIMLAVSSLAPLPAQ</sequence>
<dbReference type="EMBL" id="VSRR010002643">
    <property type="protein sequence ID" value="MPC32520.1"/>
    <property type="molecule type" value="Genomic_DNA"/>
</dbReference>
<reference evidence="1 2" key="1">
    <citation type="submission" date="2019-05" db="EMBL/GenBank/DDBJ databases">
        <title>Another draft genome of Portunus trituberculatus and its Hox gene families provides insights of decapod evolution.</title>
        <authorList>
            <person name="Jeong J.-H."/>
            <person name="Song I."/>
            <person name="Kim S."/>
            <person name="Choi T."/>
            <person name="Kim D."/>
            <person name="Ryu S."/>
            <person name="Kim W."/>
        </authorList>
    </citation>
    <scope>NUCLEOTIDE SEQUENCE [LARGE SCALE GENOMIC DNA]</scope>
    <source>
        <tissue evidence="1">Muscle</tissue>
    </source>
</reference>
<comment type="caution">
    <text evidence="1">The sequence shown here is derived from an EMBL/GenBank/DDBJ whole genome shotgun (WGS) entry which is preliminary data.</text>
</comment>
<keyword evidence="2" id="KW-1185">Reference proteome</keyword>
<accession>A0A5B7EDZ1</accession>
<gene>
    <name evidence="1" type="ORF">E2C01_025833</name>
</gene>
<evidence type="ECO:0000313" key="2">
    <source>
        <dbReference type="Proteomes" id="UP000324222"/>
    </source>
</evidence>
<proteinExistence type="predicted"/>
<name>A0A5B7EDZ1_PORTR</name>
<dbReference type="Proteomes" id="UP000324222">
    <property type="component" value="Unassembled WGS sequence"/>
</dbReference>